<protein>
    <submittedName>
        <fullName evidence="1">Uncharacterized protein</fullName>
    </submittedName>
</protein>
<reference evidence="1 2" key="1">
    <citation type="submission" date="2015-09" db="EMBL/GenBank/DDBJ databases">
        <authorList>
            <consortium name="Pathogen Informatics"/>
        </authorList>
    </citation>
    <scope>NUCLEOTIDE SEQUENCE [LARGE SCALE GENOMIC DNA]</scope>
    <source>
        <strain evidence="1 2">2789STDY5834970</strain>
    </source>
</reference>
<accession>A0A173V668</accession>
<dbReference type="Proteomes" id="UP000095649">
    <property type="component" value="Unassembled WGS sequence"/>
</dbReference>
<evidence type="ECO:0000313" key="2">
    <source>
        <dbReference type="Proteomes" id="UP000095649"/>
    </source>
</evidence>
<dbReference type="EMBL" id="CYXN01000036">
    <property type="protein sequence ID" value="CUN22474.1"/>
    <property type="molecule type" value="Genomic_DNA"/>
</dbReference>
<dbReference type="AlphaFoldDB" id="A0A173V668"/>
<name>A0A173V668_9FIRM</name>
<evidence type="ECO:0000313" key="1">
    <source>
        <dbReference type="EMBL" id="CUN22474.1"/>
    </source>
</evidence>
<sequence>MKNDKVWDKIDASPLLQLPPEQRKALHEAGDEQFRTLWGDCFAAALTLEQPVDGGDFCRIFLKAFDFWVPKPGQTFSAYLRSALKHQNAHDAQQEQMAVTGFGRETNRKIKNALAYMAKNQITEEKLCHDPEKEQLVADIAGVGVKTLREALRNKQSILSLDGTDGEETALETRVAAPAQSVEEQAEQTGELLAWLHRGIGLMSLQQKEQYGKTAGPLWSSVLLGFLRNRDVLPPAEDTPARLANCDDLRPLEQDNCLWDILLLHKYVAFTVQPPYAPKALECAALHALLDPERNPAQDKTVAEFLGVSRAAVSQRRKTWQQKLVQMKTEQEDG</sequence>
<gene>
    <name evidence="1" type="ORF">ERS852582_02601</name>
</gene>
<proteinExistence type="predicted"/>
<dbReference type="RefSeq" id="WP_055186893.1">
    <property type="nucleotide sequence ID" value="NZ_CYXN01000036.1"/>
</dbReference>
<organism evidence="1 2">
    <name type="scientific">Faecalibacterium prausnitzii</name>
    <dbReference type="NCBI Taxonomy" id="853"/>
    <lineage>
        <taxon>Bacteria</taxon>
        <taxon>Bacillati</taxon>
        <taxon>Bacillota</taxon>
        <taxon>Clostridia</taxon>
        <taxon>Eubacteriales</taxon>
        <taxon>Oscillospiraceae</taxon>
        <taxon>Faecalibacterium</taxon>
    </lineage>
</organism>